<reference evidence="2 4" key="2">
    <citation type="submission" date="2018-06" db="EMBL/GenBank/DDBJ databases">
        <authorList>
            <consortium name="Pathogen Informatics"/>
            <person name="Doyle S."/>
        </authorList>
    </citation>
    <scope>NUCLEOTIDE SEQUENCE [LARGE SCALE GENOMIC DNA]</scope>
    <source>
        <strain evidence="2 4">NCTC11991</strain>
    </source>
</reference>
<accession>A0A378L5W9</accession>
<dbReference type="EMBL" id="UGOY01000001">
    <property type="protein sequence ID" value="STY22465.1"/>
    <property type="molecule type" value="Genomic_DNA"/>
</dbReference>
<protein>
    <submittedName>
        <fullName evidence="2">Uncharacterized protein</fullName>
    </submittedName>
</protein>
<evidence type="ECO:0000313" key="1">
    <source>
        <dbReference type="EMBL" id="KTD72057.1"/>
    </source>
</evidence>
<name>A0A378L5W9_9GAMM</name>
<evidence type="ECO:0000313" key="3">
    <source>
        <dbReference type="Proteomes" id="UP000054820"/>
    </source>
</evidence>
<proteinExistence type="predicted"/>
<dbReference type="AlphaFoldDB" id="A0A378L5W9"/>
<gene>
    <name evidence="1" type="ORF">Lstg_2675</name>
    <name evidence="2" type="ORF">NCTC11991_01051</name>
</gene>
<dbReference type="Proteomes" id="UP000255110">
    <property type="component" value="Unassembled WGS sequence"/>
</dbReference>
<sequence length="61" mass="6994">MLLITTFAICWPAAVALTVLYVGYEMYHAYNQHQSKKEAAQHALEAPENDDEEFDRVYCLA</sequence>
<keyword evidence="3" id="KW-1185">Reference proteome</keyword>
<reference evidence="1 3" key="1">
    <citation type="submission" date="2015-11" db="EMBL/GenBank/DDBJ databases">
        <title>Genomic analysis of 38 Legionella species identifies large and diverse effector repertoires.</title>
        <authorList>
            <person name="Burstein D."/>
            <person name="Amaro F."/>
            <person name="Zusman T."/>
            <person name="Lifshitz Z."/>
            <person name="Cohen O."/>
            <person name="Gilbert J.A."/>
            <person name="Pupko T."/>
            <person name="Shuman H.A."/>
            <person name="Segal G."/>
        </authorList>
    </citation>
    <scope>NUCLEOTIDE SEQUENCE [LARGE SCALE GENOMIC DNA]</scope>
    <source>
        <strain evidence="1 3">SC-18-C9</strain>
    </source>
</reference>
<evidence type="ECO:0000313" key="4">
    <source>
        <dbReference type="Proteomes" id="UP000255110"/>
    </source>
</evidence>
<evidence type="ECO:0000313" key="2">
    <source>
        <dbReference type="EMBL" id="STY22465.1"/>
    </source>
</evidence>
<dbReference type="RefSeq" id="WP_058478202.1">
    <property type="nucleotide sequence ID" value="NZ_CAAAIO010000022.1"/>
</dbReference>
<organism evidence="2 4">
    <name type="scientific">Legionella steigerwaltii</name>
    <dbReference type="NCBI Taxonomy" id="460"/>
    <lineage>
        <taxon>Bacteria</taxon>
        <taxon>Pseudomonadati</taxon>
        <taxon>Pseudomonadota</taxon>
        <taxon>Gammaproteobacteria</taxon>
        <taxon>Legionellales</taxon>
        <taxon>Legionellaceae</taxon>
        <taxon>Legionella</taxon>
    </lineage>
</organism>
<dbReference type="Proteomes" id="UP000054820">
    <property type="component" value="Unassembled WGS sequence"/>
</dbReference>
<dbReference type="EMBL" id="LNYZ01000026">
    <property type="protein sequence ID" value="KTD72057.1"/>
    <property type="molecule type" value="Genomic_DNA"/>
</dbReference>